<evidence type="ECO:0000313" key="3">
    <source>
        <dbReference type="EMBL" id="QIG41992.1"/>
    </source>
</evidence>
<dbReference type="Pfam" id="PF01565">
    <property type="entry name" value="FAD_binding_4"/>
    <property type="match status" value="1"/>
</dbReference>
<dbReference type="PANTHER" id="PTHR43762">
    <property type="entry name" value="L-GULONOLACTONE OXIDASE"/>
    <property type="match status" value="1"/>
</dbReference>
<dbReference type="Gene3D" id="3.30.70.2520">
    <property type="match status" value="1"/>
</dbReference>
<keyword evidence="1" id="KW-0560">Oxidoreductase</keyword>
<dbReference type="RefSeq" id="WP_165228861.1">
    <property type="nucleotide sequence ID" value="NZ_CP049257.1"/>
</dbReference>
<evidence type="ECO:0000313" key="4">
    <source>
        <dbReference type="Proteomes" id="UP000502996"/>
    </source>
</evidence>
<reference evidence="3 4" key="1">
    <citation type="submission" date="2020-02" db="EMBL/GenBank/DDBJ databases">
        <title>Full genome sequence of Nocardioides sp. R-3366.</title>
        <authorList>
            <person name="Im W.-T."/>
        </authorList>
    </citation>
    <scope>NUCLEOTIDE SEQUENCE [LARGE SCALE GENOMIC DNA]</scope>
    <source>
        <strain evidence="3 4">R-3366</strain>
    </source>
</reference>
<dbReference type="InterPro" id="IPR007173">
    <property type="entry name" value="ALO_C"/>
</dbReference>
<dbReference type="Gene3D" id="3.30.43.10">
    <property type="entry name" value="Uridine Diphospho-n-acetylenolpyruvylglucosamine Reductase, domain 2"/>
    <property type="match status" value="1"/>
</dbReference>
<dbReference type="GO" id="GO:0071949">
    <property type="term" value="F:FAD binding"/>
    <property type="evidence" value="ECO:0007669"/>
    <property type="project" value="InterPro"/>
</dbReference>
<dbReference type="GO" id="GO:0003885">
    <property type="term" value="F:D-arabinono-1,4-lactone oxidase activity"/>
    <property type="evidence" value="ECO:0007669"/>
    <property type="project" value="InterPro"/>
</dbReference>
<dbReference type="Gene3D" id="3.30.465.10">
    <property type="match status" value="1"/>
</dbReference>
<dbReference type="PANTHER" id="PTHR43762:SF1">
    <property type="entry name" value="D-ARABINONO-1,4-LACTONE OXIDASE"/>
    <property type="match status" value="1"/>
</dbReference>
<dbReference type="InterPro" id="IPR016166">
    <property type="entry name" value="FAD-bd_PCMH"/>
</dbReference>
<accession>A0A6G6W9U3</accession>
<organism evidence="3 4">
    <name type="scientific">Nocardioides anomalus</name>
    <dbReference type="NCBI Taxonomy" id="2712223"/>
    <lineage>
        <taxon>Bacteria</taxon>
        <taxon>Bacillati</taxon>
        <taxon>Actinomycetota</taxon>
        <taxon>Actinomycetes</taxon>
        <taxon>Propionibacteriales</taxon>
        <taxon>Nocardioidaceae</taxon>
        <taxon>Nocardioides</taxon>
    </lineage>
</organism>
<dbReference type="InterPro" id="IPR016169">
    <property type="entry name" value="FAD-bd_PCMH_sub2"/>
</dbReference>
<dbReference type="GO" id="GO:0016020">
    <property type="term" value="C:membrane"/>
    <property type="evidence" value="ECO:0007669"/>
    <property type="project" value="InterPro"/>
</dbReference>
<evidence type="ECO:0000259" key="2">
    <source>
        <dbReference type="PROSITE" id="PS51387"/>
    </source>
</evidence>
<name>A0A6G6W9U3_9ACTN</name>
<dbReference type="Gene3D" id="3.30.70.2530">
    <property type="match status" value="1"/>
</dbReference>
<dbReference type="EMBL" id="CP049257">
    <property type="protein sequence ID" value="QIG41992.1"/>
    <property type="molecule type" value="Genomic_DNA"/>
</dbReference>
<dbReference type="Gene3D" id="1.10.45.10">
    <property type="entry name" value="Vanillyl-alcohol Oxidase, Chain A, domain 4"/>
    <property type="match status" value="1"/>
</dbReference>
<dbReference type="KEGG" id="nano:G5V58_03670"/>
<feature type="domain" description="FAD-binding PCMH-type" evidence="2">
    <location>
        <begin position="9"/>
        <end position="175"/>
    </location>
</feature>
<dbReference type="SUPFAM" id="SSF56176">
    <property type="entry name" value="FAD-binding/transporter-associated domain-like"/>
    <property type="match status" value="1"/>
</dbReference>
<dbReference type="AlphaFoldDB" id="A0A6G6W9U3"/>
<keyword evidence="4" id="KW-1185">Reference proteome</keyword>
<sequence length="411" mass="44719">MSEENWAGSWTYHAPVVRPRTLEELAELVTGHRRVRALGSRHSFTDLPDTDPDGVLLSLDALPVEVAVDEERRTVTVSGATRFAALGEELDRQGWALPTMASLPHLSVAGAVATGTHGSGRQVPSLAALVRGLEGIGADGAAYRLGAEDPDLPGSVVALGALGIVTTVTLDVVPSYDLRQEVWLDLPWPTTTEALDAVLGCGYSVSLFTSWRGDAVEQVWVKSRADAERPDLSPARAADRTVHMIAGADTAAVTEQLGALGPWHHRLPHFRASHTPSAGEELQSEYFVPADRALDALTAVRGLADRLAPLLLVSEVRTVAGDELWLSGAYRGDVVAFHFTWRRDWDGVHAVLPLVEERLLPLGARPHWGKVFTATREDLAAAYPELERFRELRARRDPDDRFGNAFLDRLL</sequence>
<dbReference type="PIRSF" id="PIRSF000136">
    <property type="entry name" value="LGO_GLO"/>
    <property type="match status" value="1"/>
</dbReference>
<dbReference type="PROSITE" id="PS51387">
    <property type="entry name" value="FAD_PCMH"/>
    <property type="match status" value="1"/>
</dbReference>
<dbReference type="InterPro" id="IPR010031">
    <property type="entry name" value="FAD_lactone_oxidase-like"/>
</dbReference>
<gene>
    <name evidence="3" type="ORF">G5V58_03670</name>
</gene>
<dbReference type="InterPro" id="IPR016171">
    <property type="entry name" value="Vanillyl_alc_oxidase_C-sub2"/>
</dbReference>
<dbReference type="InterPro" id="IPR036318">
    <property type="entry name" value="FAD-bd_PCMH-like_sf"/>
</dbReference>
<evidence type="ECO:0000256" key="1">
    <source>
        <dbReference type="ARBA" id="ARBA00023002"/>
    </source>
</evidence>
<protein>
    <submittedName>
        <fullName evidence="3">FAD-binding protein</fullName>
    </submittedName>
</protein>
<dbReference type="Pfam" id="PF04030">
    <property type="entry name" value="ALO"/>
    <property type="match status" value="1"/>
</dbReference>
<dbReference type="InterPro" id="IPR016167">
    <property type="entry name" value="FAD-bd_PCMH_sub1"/>
</dbReference>
<dbReference type="Proteomes" id="UP000502996">
    <property type="component" value="Chromosome"/>
</dbReference>
<proteinExistence type="predicted"/>
<dbReference type="InterPro" id="IPR006094">
    <property type="entry name" value="Oxid_FAD_bind_N"/>
</dbReference>
<dbReference type="GO" id="GO:0080049">
    <property type="term" value="F:L-gulono-1,4-lactone dehydrogenase activity"/>
    <property type="evidence" value="ECO:0007669"/>
    <property type="project" value="TreeGrafter"/>
</dbReference>